<dbReference type="FunFam" id="3.20.20.330:FF:000002">
    <property type="entry name" value="Homocysteine S-methyltransferase"/>
    <property type="match status" value="1"/>
</dbReference>
<dbReference type="NCBIfam" id="NF007020">
    <property type="entry name" value="PRK09485.1"/>
    <property type="match status" value="1"/>
</dbReference>
<keyword evidence="2 7" id="KW-0808">Transferase</keyword>
<evidence type="ECO:0000256" key="2">
    <source>
        <dbReference type="ARBA" id="ARBA00022679"/>
    </source>
</evidence>
<evidence type="ECO:0000256" key="1">
    <source>
        <dbReference type="ARBA" id="ARBA00022603"/>
    </source>
</evidence>
<gene>
    <name evidence="9" type="primary">ybgG</name>
    <name evidence="9" type="ORF">OSO01_10020</name>
</gene>
<dbReference type="STRING" id="582851.GCA_900162665_04200"/>
<dbReference type="InterPro" id="IPR051486">
    <property type="entry name" value="Hcy_S-methyltransferase"/>
</dbReference>
<dbReference type="InterPro" id="IPR017226">
    <property type="entry name" value="BHMT-like"/>
</dbReference>
<dbReference type="PIRSF" id="PIRSF037505">
    <property type="entry name" value="Betaine_HMT"/>
    <property type="match status" value="1"/>
</dbReference>
<keyword evidence="3 6" id="KW-0479">Metal-binding</keyword>
<keyword evidence="1 7" id="KW-0489">Methyltransferase</keyword>
<dbReference type="Gene3D" id="3.20.20.330">
    <property type="entry name" value="Homocysteine-binding-like domain"/>
    <property type="match status" value="1"/>
</dbReference>
<dbReference type="GO" id="GO:0033528">
    <property type="term" value="P:S-methylmethionine cycle"/>
    <property type="evidence" value="ECO:0007669"/>
    <property type="project" value="TreeGrafter"/>
</dbReference>
<reference evidence="9 10" key="1">
    <citation type="submission" date="2019-07" db="EMBL/GenBank/DDBJ databases">
        <title>Whole genome shotgun sequence of Oceanobacillus sojae NBRC 105379.</title>
        <authorList>
            <person name="Hosoyama A."/>
            <person name="Uohara A."/>
            <person name="Ohji S."/>
            <person name="Ichikawa N."/>
        </authorList>
    </citation>
    <scope>NUCLEOTIDE SEQUENCE [LARGE SCALE GENOMIC DNA]</scope>
    <source>
        <strain evidence="9 10">NBRC 105379</strain>
    </source>
</reference>
<feature type="domain" description="Hcy-binding" evidence="8">
    <location>
        <begin position="5"/>
        <end position="310"/>
    </location>
</feature>
<dbReference type="PROSITE" id="PS50970">
    <property type="entry name" value="HCY"/>
    <property type="match status" value="1"/>
</dbReference>
<dbReference type="RefSeq" id="WP_147209257.1">
    <property type="nucleotide sequence ID" value="NZ_BJYM01000003.1"/>
</dbReference>
<proteinExistence type="predicted"/>
<comment type="caution">
    <text evidence="9">The sequence shown here is derived from an EMBL/GenBank/DDBJ whole genome shotgun (WGS) entry which is preliminary data.</text>
</comment>
<dbReference type="Pfam" id="PF02574">
    <property type="entry name" value="S-methyl_trans"/>
    <property type="match status" value="1"/>
</dbReference>
<feature type="binding site" evidence="7">
    <location>
        <position position="295"/>
    </location>
    <ligand>
        <name>Zn(2+)</name>
        <dbReference type="ChEBI" id="CHEBI:29105"/>
    </ligand>
</feature>
<evidence type="ECO:0000256" key="7">
    <source>
        <dbReference type="PROSITE-ProRule" id="PRU00333"/>
    </source>
</evidence>
<dbReference type="GO" id="GO:0008270">
    <property type="term" value="F:zinc ion binding"/>
    <property type="evidence" value="ECO:0007669"/>
    <property type="project" value="InterPro"/>
</dbReference>
<comment type="cofactor">
    <cofactor evidence="6">
        <name>Zn(2+)</name>
        <dbReference type="ChEBI" id="CHEBI:29105"/>
    </cofactor>
    <text evidence="6">Binds 1 zinc ion per subunit.</text>
</comment>
<accession>A0A511ZFN4</accession>
<feature type="binding site" evidence="7">
    <location>
        <position position="296"/>
    </location>
    <ligand>
        <name>Zn(2+)</name>
        <dbReference type="ChEBI" id="CHEBI:29105"/>
    </ligand>
</feature>
<evidence type="ECO:0000256" key="5">
    <source>
        <dbReference type="ARBA" id="ARBA00076752"/>
    </source>
</evidence>
<keyword evidence="4 6" id="KW-0862">Zinc</keyword>
<evidence type="ECO:0000259" key="8">
    <source>
        <dbReference type="PROSITE" id="PS50970"/>
    </source>
</evidence>
<organism evidence="9 10">
    <name type="scientific">Oceanobacillus sojae</name>
    <dbReference type="NCBI Taxonomy" id="582851"/>
    <lineage>
        <taxon>Bacteria</taxon>
        <taxon>Bacillati</taxon>
        <taxon>Bacillota</taxon>
        <taxon>Bacilli</taxon>
        <taxon>Bacillales</taxon>
        <taxon>Bacillaceae</taxon>
        <taxon>Oceanobacillus</taxon>
    </lineage>
</organism>
<dbReference type="InterPro" id="IPR003726">
    <property type="entry name" value="HCY_dom"/>
</dbReference>
<evidence type="ECO:0000313" key="9">
    <source>
        <dbReference type="EMBL" id="GEN86263.1"/>
    </source>
</evidence>
<evidence type="ECO:0000256" key="6">
    <source>
        <dbReference type="PIRSR" id="PIRSR037505-2"/>
    </source>
</evidence>
<sequence length="321" mass="35452">MTKINPIESLLNQFETLILDGALATELEKLDCNLDDPLWSARVLLDEAEKIKKVHYAYFAAGADIAITASYQASIDGFRKHGLNEAEAKALIRKTVELAQQARKDYWQEKMESVRPYPLVAGSVGPYGAYLADGSEYVGNYGVSDQLLHDFHKPRIEALVEAGADLLAIETIPSLQEAKVICDLLKEFPNISAWMTFTLKDAVHISEGTALRECAEFLNTCNKIAAIGVNCVTTEFVSDAVQELKTCTNKPIIIYPNSGENYDPETKTWYGDNHMHVDKAAADWAEKGARIIGGCCRTGPEDIRGISRVLRGVNDNHISDK</sequence>
<evidence type="ECO:0000313" key="10">
    <source>
        <dbReference type="Proteomes" id="UP000321558"/>
    </source>
</evidence>
<protein>
    <recommendedName>
        <fullName evidence="5">S-methylmethionine:homocysteine methyltransferase</fullName>
    </recommendedName>
</protein>
<dbReference type="OrthoDB" id="9803687at2"/>
<evidence type="ECO:0000256" key="4">
    <source>
        <dbReference type="ARBA" id="ARBA00022833"/>
    </source>
</evidence>
<dbReference type="AlphaFoldDB" id="A0A511ZFN4"/>
<dbReference type="PANTHER" id="PTHR46015:SF1">
    <property type="entry name" value="HOMOCYSTEINE S-METHYLTRANSFERASE-LIKE ISOFORM 1"/>
    <property type="match status" value="1"/>
</dbReference>
<evidence type="ECO:0000256" key="3">
    <source>
        <dbReference type="ARBA" id="ARBA00022723"/>
    </source>
</evidence>
<dbReference type="GO" id="GO:0008898">
    <property type="term" value="F:S-adenosylmethionine-homocysteine S-methyltransferase activity"/>
    <property type="evidence" value="ECO:0007669"/>
    <property type="project" value="TreeGrafter"/>
</dbReference>
<dbReference type="EMBL" id="BJYM01000003">
    <property type="protein sequence ID" value="GEN86263.1"/>
    <property type="molecule type" value="Genomic_DNA"/>
</dbReference>
<keyword evidence="10" id="KW-1185">Reference proteome</keyword>
<feature type="binding site" evidence="6 7">
    <location>
        <position position="231"/>
    </location>
    <ligand>
        <name>Zn(2+)</name>
        <dbReference type="ChEBI" id="CHEBI:29105"/>
    </ligand>
</feature>
<dbReference type="PANTHER" id="PTHR46015">
    <property type="entry name" value="ZGC:172121"/>
    <property type="match status" value="1"/>
</dbReference>
<name>A0A511ZFN4_9BACI</name>
<dbReference type="GO" id="GO:0032259">
    <property type="term" value="P:methylation"/>
    <property type="evidence" value="ECO:0007669"/>
    <property type="project" value="UniProtKB-KW"/>
</dbReference>
<dbReference type="InterPro" id="IPR036589">
    <property type="entry name" value="HCY_dom_sf"/>
</dbReference>
<dbReference type="SUPFAM" id="SSF82282">
    <property type="entry name" value="Homocysteine S-methyltransferase"/>
    <property type="match status" value="1"/>
</dbReference>
<dbReference type="Proteomes" id="UP000321558">
    <property type="component" value="Unassembled WGS sequence"/>
</dbReference>
<dbReference type="GO" id="GO:0009086">
    <property type="term" value="P:methionine biosynthetic process"/>
    <property type="evidence" value="ECO:0007669"/>
    <property type="project" value="InterPro"/>
</dbReference>